<keyword evidence="5 7" id="KW-0539">Nucleus</keyword>
<accession>A0A6P3WV92</accession>
<feature type="compositionally biased region" description="Polar residues" evidence="9">
    <location>
        <begin position="51"/>
        <end position="75"/>
    </location>
</feature>
<reference evidence="12" key="1">
    <citation type="submission" date="2025-08" db="UniProtKB">
        <authorList>
            <consortium name="RefSeq"/>
        </authorList>
    </citation>
    <scope>IDENTIFICATION</scope>
</reference>
<protein>
    <submittedName>
        <fullName evidence="12">Segmentation protein even-skipped</fullName>
    </submittedName>
</protein>
<feature type="domain" description="Homeobox" evidence="10">
    <location>
        <begin position="124"/>
        <end position="184"/>
    </location>
</feature>
<dbReference type="PRINTS" id="PR00024">
    <property type="entry name" value="HOMEOBOX"/>
</dbReference>
<comment type="similarity">
    <text evidence="6">Belongs to the even-skipped homeobox family.</text>
</comment>
<evidence type="ECO:0000256" key="9">
    <source>
        <dbReference type="SAM" id="MobiDB-lite"/>
    </source>
</evidence>
<dbReference type="InterPro" id="IPR052002">
    <property type="entry name" value="Even-skipped_HD"/>
</dbReference>
<feature type="region of interest" description="Disordered" evidence="9">
    <location>
        <begin position="51"/>
        <end position="125"/>
    </location>
</feature>
<feature type="compositionally biased region" description="Low complexity" evidence="9">
    <location>
        <begin position="103"/>
        <end position="120"/>
    </location>
</feature>
<name>A0A6P3WV92_DINQU</name>
<evidence type="ECO:0000256" key="2">
    <source>
        <dbReference type="ARBA" id="ARBA00022473"/>
    </source>
</evidence>
<feature type="region of interest" description="Disordered" evidence="9">
    <location>
        <begin position="390"/>
        <end position="427"/>
    </location>
</feature>
<organism evidence="11 12">
    <name type="scientific">Dinoponera quadriceps</name>
    <name type="common">South American ant</name>
    <dbReference type="NCBI Taxonomy" id="609295"/>
    <lineage>
        <taxon>Eukaryota</taxon>
        <taxon>Metazoa</taxon>
        <taxon>Ecdysozoa</taxon>
        <taxon>Arthropoda</taxon>
        <taxon>Hexapoda</taxon>
        <taxon>Insecta</taxon>
        <taxon>Pterygota</taxon>
        <taxon>Neoptera</taxon>
        <taxon>Endopterygota</taxon>
        <taxon>Hymenoptera</taxon>
        <taxon>Apocrita</taxon>
        <taxon>Aculeata</taxon>
        <taxon>Formicoidea</taxon>
        <taxon>Formicidae</taxon>
        <taxon>Ponerinae</taxon>
        <taxon>Ponerini</taxon>
        <taxon>Dinoponera</taxon>
    </lineage>
</organism>
<dbReference type="CDD" id="cd00086">
    <property type="entry name" value="homeodomain"/>
    <property type="match status" value="1"/>
</dbReference>
<dbReference type="InterPro" id="IPR020479">
    <property type="entry name" value="HD_metazoa"/>
</dbReference>
<evidence type="ECO:0000256" key="1">
    <source>
        <dbReference type="ARBA" id="ARBA00004123"/>
    </source>
</evidence>
<dbReference type="GeneID" id="106741897"/>
<sequence length="427" mass="47499">MFHGPYYMNHDYPKTDYLLPSLLRKREQETMIIDVVPPYYQFRQLRISSPTNVSSTTENGESSNGIRSDSPNEMSPTHHHQQHESRQQQQQSPSLPPPPPLPQTSSSQQNDQQQPQSQQPLMDPNIRRYRTAFTREQLARLEKEFQKESYVSRPRRCELSTILGLPESTIKVWFQNRRMKDKRQRLALAWPYTMYTDPAIAATLLAAASLPPVSYHGSPSLPAHLPPSQMVHPVAAAAAAASYYASRYSPYGGPAPGASALHRPHPRAIADFAGHPPLLHPHAHLAPGSLHNGLGLPTISNPPAFLVGNPPPSSATAYRHTALRDLSPANSDASSDCDYGQQQHRTSQTCAGIGAVQQQQQLMDTRDDEEIQTMRLPIAQSLADAPSTFEKRGNMYNSAPVSSTAQTTKLEPPKLFQPYKNDITERV</sequence>
<dbReference type="PROSITE" id="PS50071">
    <property type="entry name" value="HOMEOBOX_2"/>
    <property type="match status" value="1"/>
</dbReference>
<keyword evidence="4 7" id="KW-0371">Homeobox</keyword>
<dbReference type="RefSeq" id="XP_014469797.1">
    <property type="nucleotide sequence ID" value="XM_014614311.1"/>
</dbReference>
<feature type="DNA-binding region" description="Homeobox" evidence="7">
    <location>
        <begin position="126"/>
        <end position="185"/>
    </location>
</feature>
<evidence type="ECO:0000256" key="6">
    <source>
        <dbReference type="ARBA" id="ARBA00038449"/>
    </source>
</evidence>
<dbReference type="OrthoDB" id="6159439at2759"/>
<dbReference type="GO" id="GO:0000981">
    <property type="term" value="F:DNA-binding transcription factor activity, RNA polymerase II-specific"/>
    <property type="evidence" value="ECO:0007669"/>
    <property type="project" value="InterPro"/>
</dbReference>
<dbReference type="AlphaFoldDB" id="A0A6P3WV92"/>
<dbReference type="Pfam" id="PF00046">
    <property type="entry name" value="Homeodomain"/>
    <property type="match status" value="1"/>
</dbReference>
<keyword evidence="11" id="KW-1185">Reference proteome</keyword>
<evidence type="ECO:0000313" key="11">
    <source>
        <dbReference type="Proteomes" id="UP000515204"/>
    </source>
</evidence>
<dbReference type="Gene3D" id="1.10.10.60">
    <property type="entry name" value="Homeodomain-like"/>
    <property type="match status" value="1"/>
</dbReference>
<evidence type="ECO:0000256" key="3">
    <source>
        <dbReference type="ARBA" id="ARBA00023125"/>
    </source>
</evidence>
<feature type="compositionally biased region" description="Polar residues" evidence="9">
    <location>
        <begin position="395"/>
        <end position="409"/>
    </location>
</feature>
<dbReference type="Proteomes" id="UP000515204">
    <property type="component" value="Unplaced"/>
</dbReference>
<dbReference type="PANTHER" id="PTHR46294:SF4">
    <property type="entry name" value="SEGMENTATION PROTEIN EVEN-SKIPPED"/>
    <property type="match status" value="1"/>
</dbReference>
<evidence type="ECO:0000259" key="10">
    <source>
        <dbReference type="PROSITE" id="PS50071"/>
    </source>
</evidence>
<gene>
    <name evidence="12" type="primary">LOC106741897</name>
</gene>
<evidence type="ECO:0000313" key="12">
    <source>
        <dbReference type="RefSeq" id="XP_014469797.1"/>
    </source>
</evidence>
<dbReference type="InterPro" id="IPR017970">
    <property type="entry name" value="Homeobox_CS"/>
</dbReference>
<dbReference type="KEGG" id="dqu:106741897"/>
<dbReference type="SMART" id="SM00389">
    <property type="entry name" value="HOX"/>
    <property type="match status" value="1"/>
</dbReference>
<dbReference type="InterPro" id="IPR009057">
    <property type="entry name" value="Homeodomain-like_sf"/>
</dbReference>
<dbReference type="PROSITE" id="PS00027">
    <property type="entry name" value="HOMEOBOX_1"/>
    <property type="match status" value="1"/>
</dbReference>
<evidence type="ECO:0000256" key="8">
    <source>
        <dbReference type="RuleBase" id="RU000682"/>
    </source>
</evidence>
<comment type="subcellular location">
    <subcellularLocation>
        <location evidence="1 7 8">Nucleus</location>
    </subcellularLocation>
</comment>
<evidence type="ECO:0000256" key="5">
    <source>
        <dbReference type="ARBA" id="ARBA00023242"/>
    </source>
</evidence>
<dbReference type="GO" id="GO:0005634">
    <property type="term" value="C:nucleus"/>
    <property type="evidence" value="ECO:0007669"/>
    <property type="project" value="UniProtKB-SubCell"/>
</dbReference>
<dbReference type="InterPro" id="IPR001356">
    <property type="entry name" value="HD"/>
</dbReference>
<keyword evidence="3 7" id="KW-0238">DNA-binding</keyword>
<evidence type="ECO:0000256" key="4">
    <source>
        <dbReference type="ARBA" id="ARBA00023155"/>
    </source>
</evidence>
<dbReference type="GO" id="GO:0000978">
    <property type="term" value="F:RNA polymerase II cis-regulatory region sequence-specific DNA binding"/>
    <property type="evidence" value="ECO:0007669"/>
    <property type="project" value="TreeGrafter"/>
</dbReference>
<proteinExistence type="inferred from homology"/>
<evidence type="ECO:0000256" key="7">
    <source>
        <dbReference type="PROSITE-ProRule" id="PRU00108"/>
    </source>
</evidence>
<dbReference type="PANTHER" id="PTHR46294">
    <property type="entry name" value="SEGMENTATION PROTEIN EVEN-SKIPPED"/>
    <property type="match status" value="1"/>
</dbReference>
<keyword evidence="2" id="KW-0217">Developmental protein</keyword>
<dbReference type="SUPFAM" id="SSF46689">
    <property type="entry name" value="Homeodomain-like"/>
    <property type="match status" value="1"/>
</dbReference>